<dbReference type="Proteomes" id="UP001055879">
    <property type="component" value="Linkage Group LG10"/>
</dbReference>
<dbReference type="EMBL" id="CM042056">
    <property type="protein sequence ID" value="KAI3697717.1"/>
    <property type="molecule type" value="Genomic_DNA"/>
</dbReference>
<evidence type="ECO:0000313" key="2">
    <source>
        <dbReference type="Proteomes" id="UP001055879"/>
    </source>
</evidence>
<keyword evidence="2" id="KW-1185">Reference proteome</keyword>
<sequence>MIVRQQGKSSEEMNDGNKKVHFLKLFSFADRYDVMLMMIGTLGAIGFGMAQPLMTVIFGQLINSLATSDGSNVADKISKVCIMYLYLAIGIGIASFLQVSCWIISGERQSIRIRGMYLKAILGQDVEFFDTQTTTGEVIGRMSSDTIIIREALGEKVGKFIQLVTTFVGGFLVSFIRGWRLALVACFCVPLLVLAGGCMSFIISEMAVRAQASYAQAGNVVEQTVGAIRTVASFNGEKQAIKKYDDKLEIAYSATACQGLASGLGTAVSLLVSCCSHGLAIWYGSKLILDKGYNGGEVISIIMAMMFGAFSLGQTSPCLSAFAQGRAAAYTMFETINRKPKIYAYDGDGIVPEDIKGEIELKDVYFRYPARPHVQILSGFSLHIPSGMTAALVGQSGNGKSTVISLLERFYDPETGEVLIDGVNLKNLQLKWVRSKMALVSQEPVLFTTTIRENIMYGKENATNEEIEAAIELAHASDFINKLPQRLDTMVGEHGTQLSGGQKQRIAIARAILKNPRILLLDEATSALDAESERLVQNALDTVMATRTTVVIAHRLSTIRNAELIAVVHAGKLLEKGNHEELIKVPDGAYAQLVQMQSGKIHQAEEKQVAVDVQLADIQQTSCHGSSVKSSPADPRSIGDIICSMNTQETGIISEHKKETNGPERVKSISIKRIAYLNKPELLVLFLGSIAAAAHGVLYPIHGLIMSSAIKIFYEPPNKLRKGSDLWALMFVGLGACSLLFVPMQNYFFGVAGGKLIQRIRSLSFQKIVHQEMSWFDKPEHSSGAVGARLATDASTMRSIVGDALALVLQNVAMIAAGLVIAFTANWILALVILVLLPLLSLQGYIQLKFYKSISAGAKAMYEEASQVASDAVGNIRTISSFGAEEKLINLYQKKCEQPIKQAVKSGIVNGAGFGLSSFVLYSSTSFFFYIGSVLQQHGRITFSEIFRVFFCLSTLSSGLSQSATLFSDLNKARESIVSIFDILDSKPEIDSSIESGTTLDQVKGDVELQQVSFKYPTRPDIQVFRDLSLTIPSGKTVALVGESGSGKSTIIVGGRGEQMSGGQKQRIAIARAILKDPKVLLLDEATSALDAESEHIVQDALDTVMIGRTTIVVAHKLSTIEGADIIAVVKNGVIAEKGRHDELLNISGGVYATLAALQTTI</sequence>
<reference evidence="1 2" key="2">
    <citation type="journal article" date="2022" name="Mol. Ecol. Resour.">
        <title>The genomes of chicory, endive, great burdock and yacon provide insights into Asteraceae paleo-polyploidization history and plant inulin production.</title>
        <authorList>
            <person name="Fan W."/>
            <person name="Wang S."/>
            <person name="Wang H."/>
            <person name="Wang A."/>
            <person name="Jiang F."/>
            <person name="Liu H."/>
            <person name="Zhao H."/>
            <person name="Xu D."/>
            <person name="Zhang Y."/>
        </authorList>
    </citation>
    <scope>NUCLEOTIDE SEQUENCE [LARGE SCALE GENOMIC DNA]</scope>
    <source>
        <strain evidence="2">cv. Niubang</strain>
    </source>
</reference>
<protein>
    <submittedName>
        <fullName evidence="1">Uncharacterized protein</fullName>
    </submittedName>
</protein>
<comment type="caution">
    <text evidence="1">The sequence shown here is derived from an EMBL/GenBank/DDBJ whole genome shotgun (WGS) entry which is preliminary data.</text>
</comment>
<proteinExistence type="predicted"/>
<organism evidence="1 2">
    <name type="scientific">Arctium lappa</name>
    <name type="common">Greater burdock</name>
    <name type="synonym">Lappa major</name>
    <dbReference type="NCBI Taxonomy" id="4217"/>
    <lineage>
        <taxon>Eukaryota</taxon>
        <taxon>Viridiplantae</taxon>
        <taxon>Streptophyta</taxon>
        <taxon>Embryophyta</taxon>
        <taxon>Tracheophyta</taxon>
        <taxon>Spermatophyta</taxon>
        <taxon>Magnoliopsida</taxon>
        <taxon>eudicotyledons</taxon>
        <taxon>Gunneridae</taxon>
        <taxon>Pentapetalae</taxon>
        <taxon>asterids</taxon>
        <taxon>campanulids</taxon>
        <taxon>Asterales</taxon>
        <taxon>Asteraceae</taxon>
        <taxon>Carduoideae</taxon>
        <taxon>Cardueae</taxon>
        <taxon>Arctiinae</taxon>
        <taxon>Arctium</taxon>
    </lineage>
</organism>
<evidence type="ECO:0000313" key="1">
    <source>
        <dbReference type="EMBL" id="KAI3697717.1"/>
    </source>
</evidence>
<gene>
    <name evidence="1" type="ORF">L6452_30814</name>
</gene>
<reference evidence="2" key="1">
    <citation type="journal article" date="2022" name="Mol. Ecol. Resour.">
        <title>The genomes of chicory, endive, great burdock and yacon provide insights into Asteraceae palaeo-polyploidization history and plant inulin production.</title>
        <authorList>
            <person name="Fan W."/>
            <person name="Wang S."/>
            <person name="Wang H."/>
            <person name="Wang A."/>
            <person name="Jiang F."/>
            <person name="Liu H."/>
            <person name="Zhao H."/>
            <person name="Xu D."/>
            <person name="Zhang Y."/>
        </authorList>
    </citation>
    <scope>NUCLEOTIDE SEQUENCE [LARGE SCALE GENOMIC DNA]</scope>
    <source>
        <strain evidence="2">cv. Niubang</strain>
    </source>
</reference>
<accession>A0ACB8ZI86</accession>
<name>A0ACB8ZI86_ARCLA</name>